<feature type="compositionally biased region" description="Basic residues" evidence="2">
    <location>
        <begin position="7"/>
        <end position="22"/>
    </location>
</feature>
<accession>A0A7J6HM95</accession>
<proteinExistence type="predicted"/>
<name>A0A7J6HM95_CANSA</name>
<gene>
    <name evidence="3" type="ORF">G4B88_019186</name>
</gene>
<evidence type="ECO:0000256" key="1">
    <source>
        <dbReference type="SAM" id="Coils"/>
    </source>
</evidence>
<organism evidence="3 4">
    <name type="scientific">Cannabis sativa</name>
    <name type="common">Hemp</name>
    <name type="synonym">Marijuana</name>
    <dbReference type="NCBI Taxonomy" id="3483"/>
    <lineage>
        <taxon>Eukaryota</taxon>
        <taxon>Viridiplantae</taxon>
        <taxon>Streptophyta</taxon>
        <taxon>Embryophyta</taxon>
        <taxon>Tracheophyta</taxon>
        <taxon>Spermatophyta</taxon>
        <taxon>Magnoliopsida</taxon>
        <taxon>eudicotyledons</taxon>
        <taxon>Gunneridae</taxon>
        <taxon>Pentapetalae</taxon>
        <taxon>rosids</taxon>
        <taxon>fabids</taxon>
        <taxon>Rosales</taxon>
        <taxon>Cannabaceae</taxon>
        <taxon>Cannabis</taxon>
    </lineage>
</organism>
<feature type="coiled-coil region" evidence="1">
    <location>
        <begin position="66"/>
        <end position="93"/>
    </location>
</feature>
<sequence>MVGVMTTKRKYKSGALKRKEKSKKKVLLKKQVGSLNKYFGNNKVETSITNAIEDELECENNVNEVKDQVVNDKEEESQNVNENENENQKSDDLFRSSNLFFLKEPSGCIKVDDGEQIICRTCRPHRNMLKAKTFDLGNGLDKLQHMVPVQAASPQQLYRMYIVKPYSPASVNRYKTRNLVSAESHSFFLHNMLYVDAKQLLR</sequence>
<evidence type="ECO:0000256" key="2">
    <source>
        <dbReference type="SAM" id="MobiDB-lite"/>
    </source>
</evidence>
<dbReference type="AlphaFoldDB" id="A0A7J6HM95"/>
<feature type="region of interest" description="Disordered" evidence="2">
    <location>
        <begin position="1"/>
        <end position="22"/>
    </location>
</feature>
<comment type="caution">
    <text evidence="3">The sequence shown here is derived from an EMBL/GenBank/DDBJ whole genome shotgun (WGS) entry which is preliminary data.</text>
</comment>
<evidence type="ECO:0000313" key="4">
    <source>
        <dbReference type="Proteomes" id="UP000583929"/>
    </source>
</evidence>
<reference evidence="3 4" key="1">
    <citation type="journal article" date="2020" name="bioRxiv">
        <title>Sequence and annotation of 42 cannabis genomes reveals extensive copy number variation in cannabinoid synthesis and pathogen resistance genes.</title>
        <authorList>
            <person name="Mckernan K.J."/>
            <person name="Helbert Y."/>
            <person name="Kane L.T."/>
            <person name="Ebling H."/>
            <person name="Zhang L."/>
            <person name="Liu B."/>
            <person name="Eaton Z."/>
            <person name="Mclaughlin S."/>
            <person name="Kingan S."/>
            <person name="Baybayan P."/>
            <person name="Concepcion G."/>
            <person name="Jordan M."/>
            <person name="Riva A."/>
            <person name="Barbazuk W."/>
            <person name="Harkins T."/>
        </authorList>
    </citation>
    <scope>NUCLEOTIDE SEQUENCE [LARGE SCALE GENOMIC DNA]</scope>
    <source>
        <strain evidence="4">cv. Jamaican Lion 4</strain>
        <tissue evidence="3">Leaf</tissue>
    </source>
</reference>
<protein>
    <submittedName>
        <fullName evidence="3">Uncharacterized protein</fullName>
    </submittedName>
</protein>
<keyword evidence="4" id="KW-1185">Reference proteome</keyword>
<dbReference type="EMBL" id="JAATIQ010000036">
    <property type="protein sequence ID" value="KAF4396386.1"/>
    <property type="molecule type" value="Genomic_DNA"/>
</dbReference>
<keyword evidence="1" id="KW-0175">Coiled coil</keyword>
<evidence type="ECO:0000313" key="3">
    <source>
        <dbReference type="EMBL" id="KAF4396386.1"/>
    </source>
</evidence>
<dbReference type="Proteomes" id="UP000583929">
    <property type="component" value="Unassembled WGS sequence"/>
</dbReference>